<evidence type="ECO:0000256" key="1">
    <source>
        <dbReference type="SAM" id="Phobius"/>
    </source>
</evidence>
<reference evidence="2 3" key="1">
    <citation type="submission" date="2015-12" db="EMBL/GenBank/DDBJ databases">
        <title>The genome of Folsomia candida.</title>
        <authorList>
            <person name="Faddeeva A."/>
            <person name="Derks M.F."/>
            <person name="Anvar Y."/>
            <person name="Smit S."/>
            <person name="Van Straalen N."/>
            <person name="Roelofs D."/>
        </authorList>
    </citation>
    <scope>NUCLEOTIDE SEQUENCE [LARGE SCALE GENOMIC DNA]</scope>
    <source>
        <strain evidence="2 3">VU population</strain>
        <tissue evidence="2">Whole body</tissue>
    </source>
</reference>
<feature type="non-terminal residue" evidence="2">
    <location>
        <position position="1"/>
    </location>
</feature>
<dbReference type="Proteomes" id="UP000198287">
    <property type="component" value="Unassembled WGS sequence"/>
</dbReference>
<dbReference type="EMBL" id="LNIX01000003">
    <property type="protein sequence ID" value="OXA58315.1"/>
    <property type="molecule type" value="Genomic_DNA"/>
</dbReference>
<keyword evidence="1" id="KW-1133">Transmembrane helix</keyword>
<evidence type="ECO:0000313" key="2">
    <source>
        <dbReference type="EMBL" id="OXA58315.1"/>
    </source>
</evidence>
<gene>
    <name evidence="2" type="ORF">Fcan01_06498</name>
</gene>
<keyword evidence="1" id="KW-0472">Membrane</keyword>
<comment type="caution">
    <text evidence="2">The sequence shown here is derived from an EMBL/GenBank/DDBJ whole genome shotgun (WGS) entry which is preliminary data.</text>
</comment>
<feature type="transmembrane region" description="Helical" evidence="1">
    <location>
        <begin position="263"/>
        <end position="286"/>
    </location>
</feature>
<proteinExistence type="predicted"/>
<feature type="transmembrane region" description="Helical" evidence="1">
    <location>
        <begin position="35"/>
        <end position="58"/>
    </location>
</feature>
<feature type="transmembrane region" description="Helical" evidence="1">
    <location>
        <begin position="186"/>
        <end position="203"/>
    </location>
</feature>
<feature type="transmembrane region" description="Helical" evidence="1">
    <location>
        <begin position="136"/>
        <end position="156"/>
    </location>
</feature>
<protein>
    <submittedName>
        <fullName evidence="2">Uncharacterized protein</fullName>
    </submittedName>
</protein>
<name>A0A226EKT1_FOLCA</name>
<dbReference type="AlphaFoldDB" id="A0A226EKT1"/>
<sequence length="412" mass="47276">LYSKCFQRFVWNNPVHWDQNRRKWCHHRTGSPSLLVFYIIMLLFIIPSGLLCNVYILLRQNFKRDYNLKFIHVALCACFFAAHAFHAVTMVLVWCPFGDSLAKSYNELVQLEVKLRMLKPPREGHNHKFSPLRDPVGTILSAAVVGLAAIPMIMTIGGEKSRGHPSYVFYNAVVPQSWKDDRLTRYLILSYRMISTFICYVELSRNFALVLVLLISILKILTSSLNLLDQIKCWNRYTLNKNIDLYQEFLVMSMIIKRPQSNLTFALMVVGFGLNVATNYGTIKFYSAIPYPAKGGPVFALFPTLSVFIPIMIWSTLPKAVDCHEISSEILRKWKCLSGSLPERLVIQIFQGTAGSSLGERKYCNRRLKSLRTTTYNGGIGDFSIYTLTQRTKTNYYWSITYYTVTAVLSLN</sequence>
<evidence type="ECO:0000313" key="3">
    <source>
        <dbReference type="Proteomes" id="UP000198287"/>
    </source>
</evidence>
<feature type="transmembrane region" description="Helical" evidence="1">
    <location>
        <begin position="298"/>
        <end position="317"/>
    </location>
</feature>
<feature type="transmembrane region" description="Helical" evidence="1">
    <location>
        <begin position="209"/>
        <end position="228"/>
    </location>
</feature>
<accession>A0A226EKT1</accession>
<feature type="transmembrane region" description="Helical" evidence="1">
    <location>
        <begin position="70"/>
        <end position="94"/>
    </location>
</feature>
<organism evidence="2 3">
    <name type="scientific">Folsomia candida</name>
    <name type="common">Springtail</name>
    <dbReference type="NCBI Taxonomy" id="158441"/>
    <lineage>
        <taxon>Eukaryota</taxon>
        <taxon>Metazoa</taxon>
        <taxon>Ecdysozoa</taxon>
        <taxon>Arthropoda</taxon>
        <taxon>Hexapoda</taxon>
        <taxon>Collembola</taxon>
        <taxon>Entomobryomorpha</taxon>
        <taxon>Isotomoidea</taxon>
        <taxon>Isotomidae</taxon>
        <taxon>Proisotominae</taxon>
        <taxon>Folsomia</taxon>
    </lineage>
</organism>
<keyword evidence="3" id="KW-1185">Reference proteome</keyword>
<keyword evidence="1" id="KW-0812">Transmembrane</keyword>